<dbReference type="SUPFAM" id="SSF50729">
    <property type="entry name" value="PH domain-like"/>
    <property type="match status" value="2"/>
</dbReference>
<reference evidence="5" key="2">
    <citation type="submission" date="2025-08" db="UniProtKB">
        <authorList>
            <consortium name="Ensembl"/>
        </authorList>
    </citation>
    <scope>IDENTIFICATION</scope>
</reference>
<dbReference type="SMART" id="SM00233">
    <property type="entry name" value="PH"/>
    <property type="match status" value="1"/>
</dbReference>
<dbReference type="Gene3D" id="2.30.29.30">
    <property type="entry name" value="Pleckstrin-homology domain (PH domain)/Phosphotyrosine-binding domain (PTB)"/>
    <property type="match status" value="2"/>
</dbReference>
<evidence type="ECO:0000313" key="5">
    <source>
        <dbReference type="Ensembl" id="ENSPNAP00000010104.1"/>
    </source>
</evidence>
<organism evidence="5 6">
    <name type="scientific">Pygocentrus nattereri</name>
    <name type="common">Red-bellied piranha</name>
    <dbReference type="NCBI Taxonomy" id="42514"/>
    <lineage>
        <taxon>Eukaryota</taxon>
        <taxon>Metazoa</taxon>
        <taxon>Chordata</taxon>
        <taxon>Craniata</taxon>
        <taxon>Vertebrata</taxon>
        <taxon>Euteleostomi</taxon>
        <taxon>Actinopterygii</taxon>
        <taxon>Neopterygii</taxon>
        <taxon>Teleostei</taxon>
        <taxon>Ostariophysi</taxon>
        <taxon>Characiformes</taxon>
        <taxon>Characoidei</taxon>
        <taxon>Pygocentrus</taxon>
    </lineage>
</organism>
<dbReference type="FunFam" id="2.30.29.30:FF:000110">
    <property type="entry name" value="Docking protein 4"/>
    <property type="match status" value="1"/>
</dbReference>
<dbReference type="InterPro" id="IPR001849">
    <property type="entry name" value="PH_domain"/>
</dbReference>
<protein>
    <recommendedName>
        <fullName evidence="7">IRS-type PTB domain-containing protein</fullName>
    </recommendedName>
</protein>
<evidence type="ECO:0008006" key="7">
    <source>
        <dbReference type="Google" id="ProtNLM"/>
    </source>
</evidence>
<dbReference type="Proteomes" id="UP001501920">
    <property type="component" value="Chromosome 15"/>
</dbReference>
<dbReference type="PROSITE" id="PS51064">
    <property type="entry name" value="IRS_PTB"/>
    <property type="match status" value="1"/>
</dbReference>
<feature type="domain" description="PH" evidence="3">
    <location>
        <begin position="7"/>
        <end position="112"/>
    </location>
</feature>
<evidence type="ECO:0000259" key="4">
    <source>
        <dbReference type="PROSITE" id="PS51064"/>
    </source>
</evidence>
<dbReference type="PANTHER" id="PTHR21258">
    <property type="entry name" value="DOCKING PROTEIN RELATED"/>
    <property type="match status" value="1"/>
</dbReference>
<reference evidence="5" key="3">
    <citation type="submission" date="2025-09" db="UniProtKB">
        <authorList>
            <consortium name="Ensembl"/>
        </authorList>
    </citation>
    <scope>IDENTIFICATION</scope>
</reference>
<evidence type="ECO:0000256" key="2">
    <source>
        <dbReference type="SAM" id="MobiDB-lite"/>
    </source>
</evidence>
<feature type="domain" description="IRS-type PTB" evidence="4">
    <location>
        <begin position="132"/>
        <end position="237"/>
    </location>
</feature>
<comment type="similarity">
    <text evidence="1">Belongs to the DOK family. Type B subfamily.</text>
</comment>
<dbReference type="SMART" id="SM01244">
    <property type="entry name" value="IRS"/>
    <property type="match status" value="1"/>
</dbReference>
<feature type="region of interest" description="Disordered" evidence="2">
    <location>
        <begin position="314"/>
        <end position="345"/>
    </location>
</feature>
<accession>A0A3B4CHY5</accession>
<keyword evidence="6" id="KW-1185">Reference proteome</keyword>
<dbReference type="GO" id="GO:0005737">
    <property type="term" value="C:cytoplasm"/>
    <property type="evidence" value="ECO:0007669"/>
    <property type="project" value="TreeGrafter"/>
</dbReference>
<gene>
    <name evidence="5" type="primary">DOK4</name>
</gene>
<dbReference type="Pfam" id="PF02174">
    <property type="entry name" value="IRS"/>
    <property type="match status" value="1"/>
</dbReference>
<dbReference type="InterPro" id="IPR002404">
    <property type="entry name" value="IRS_PTB"/>
</dbReference>
<dbReference type="STRING" id="42514.ENSPNAP00000010104"/>
<dbReference type="CDD" id="cd14678">
    <property type="entry name" value="PH_DOK4_DOK5_DOK6"/>
    <property type="match status" value="1"/>
</dbReference>
<evidence type="ECO:0000256" key="1">
    <source>
        <dbReference type="ARBA" id="ARBA00006520"/>
    </source>
</evidence>
<dbReference type="Ensembl" id="ENSPNAT00000035578.2">
    <property type="protein sequence ID" value="ENSPNAP00000010104.1"/>
    <property type="gene ID" value="ENSPNAG00000007054.2"/>
</dbReference>
<dbReference type="OMA" id="KMLSIEC"/>
<dbReference type="GO" id="GO:0007169">
    <property type="term" value="P:cell surface receptor protein tyrosine kinase signaling pathway"/>
    <property type="evidence" value="ECO:0007669"/>
    <property type="project" value="TreeGrafter"/>
</dbReference>
<dbReference type="InterPro" id="IPR011993">
    <property type="entry name" value="PH-like_dom_sf"/>
</dbReference>
<name>A0A3B4CHY5_PYGNA</name>
<dbReference type="AlphaFoldDB" id="A0A3B4CHY5"/>
<dbReference type="GeneTree" id="ENSGT00940000160143"/>
<dbReference type="PROSITE" id="PS50003">
    <property type="entry name" value="PH_DOMAIN"/>
    <property type="match status" value="1"/>
</dbReference>
<evidence type="ECO:0000313" key="6">
    <source>
        <dbReference type="Proteomes" id="UP001501920"/>
    </source>
</evidence>
<proteinExistence type="inferred from homology"/>
<dbReference type="PANTHER" id="PTHR21258:SF44">
    <property type="entry name" value="DOCKING PROTEIN 4"/>
    <property type="match status" value="1"/>
</dbReference>
<sequence length="345" mass="39360">MASNFNDIVKQGYVRMRSRKLGIYRRCWLVFKKSSSKGPRRLEKYPDEKSAYIRACPKVTEISNVKNVTRLPRDTKRQAVTIVFTDDTSRTFTCESELEAEEWFKTLSVECLGTRLNDISLGEPDLLAAGVQCEHKERFNVFLLPCPNLDIYGECMMQITHENIYLWDIHNPRTKLVTWPLCSLRRYGRDATRFTFEAGRMCDSGEGLYTFQTREGEQIYQRVHSSTLAIAEQHKKVLMEMEKNSRYHHCNYVTQAGCVILLSKDSDAGSYPCTPTAILPRSAFWHHITGTQGGMDPSNGEMYTASQSGAESDLFSAHLPPGHNSTLPVGHNRQHATHYPTYPSQ</sequence>
<evidence type="ECO:0000259" key="3">
    <source>
        <dbReference type="PROSITE" id="PS50003"/>
    </source>
</evidence>
<dbReference type="SMART" id="SM00310">
    <property type="entry name" value="PTBI"/>
    <property type="match status" value="1"/>
</dbReference>
<dbReference type="InterPro" id="IPR050996">
    <property type="entry name" value="Docking_Protein_DOK"/>
</dbReference>
<dbReference type="InterPro" id="IPR037816">
    <property type="entry name" value="DOK4/5/6_PH"/>
</dbReference>
<reference evidence="5 6" key="1">
    <citation type="submission" date="2020-10" db="EMBL/GenBank/DDBJ databases">
        <title>Pygocentrus nattereri (red-bellied piranha) genome, fPygNat1, primary haplotype.</title>
        <authorList>
            <person name="Myers G."/>
            <person name="Meyer A."/>
            <person name="Karagic N."/>
            <person name="Pippel M."/>
            <person name="Winkler S."/>
            <person name="Tracey A."/>
            <person name="Wood J."/>
            <person name="Formenti G."/>
            <person name="Howe K."/>
            <person name="Fedrigo O."/>
            <person name="Jarvis E.D."/>
        </authorList>
    </citation>
    <scope>NUCLEOTIDE SEQUENCE [LARGE SCALE GENOMIC DNA]</scope>
</reference>
<dbReference type="CDD" id="cd13164">
    <property type="entry name" value="PTB_DOK4_DOK5_DOK6"/>
    <property type="match status" value="1"/>
</dbReference>